<organism evidence="2">
    <name type="scientific">Fonticula alba</name>
    <name type="common">Slime mold</name>
    <dbReference type="NCBI Taxonomy" id="691883"/>
    <lineage>
        <taxon>Eukaryota</taxon>
        <taxon>Rotosphaerida</taxon>
        <taxon>Fonticulaceae</taxon>
        <taxon>Fonticula</taxon>
    </lineage>
</organism>
<name>A0A058Z1G0_FONAL</name>
<proteinExistence type="predicted"/>
<gene>
    <name evidence="2" type="ORF">H696_05362</name>
</gene>
<reference evidence="2" key="1">
    <citation type="submission" date="2013-04" db="EMBL/GenBank/DDBJ databases">
        <title>The Genome Sequence of Fonticula alba ATCC 38817.</title>
        <authorList>
            <consortium name="The Broad Institute Genomics Platform"/>
            <person name="Russ C."/>
            <person name="Cuomo C."/>
            <person name="Burger G."/>
            <person name="Gray M.W."/>
            <person name="Holland P.W.H."/>
            <person name="King N."/>
            <person name="Lang F.B.F."/>
            <person name="Roger A.J."/>
            <person name="Ruiz-Trillo I."/>
            <person name="Brown M."/>
            <person name="Walker B."/>
            <person name="Young S."/>
            <person name="Zeng Q."/>
            <person name="Gargeya S."/>
            <person name="Fitzgerald M."/>
            <person name="Haas B."/>
            <person name="Abouelleil A."/>
            <person name="Allen A.W."/>
            <person name="Alvarado L."/>
            <person name="Arachchi H.M."/>
            <person name="Berlin A.M."/>
            <person name="Chapman S.B."/>
            <person name="Gainer-Dewar J."/>
            <person name="Goldberg J."/>
            <person name="Griggs A."/>
            <person name="Gujja S."/>
            <person name="Hansen M."/>
            <person name="Howarth C."/>
            <person name="Imamovic A."/>
            <person name="Ireland A."/>
            <person name="Larimer J."/>
            <person name="McCowan C."/>
            <person name="Murphy C."/>
            <person name="Pearson M."/>
            <person name="Poon T.W."/>
            <person name="Priest M."/>
            <person name="Roberts A."/>
            <person name="Saif S."/>
            <person name="Shea T."/>
            <person name="Sisk P."/>
            <person name="Sykes S."/>
            <person name="Wortman J."/>
            <person name="Nusbaum C."/>
            <person name="Birren B."/>
        </authorList>
    </citation>
    <scope>NUCLEOTIDE SEQUENCE [LARGE SCALE GENOMIC DNA]</scope>
    <source>
        <strain evidence="2">ATCC 38817</strain>
    </source>
</reference>
<feature type="region of interest" description="Disordered" evidence="1">
    <location>
        <begin position="21"/>
        <end position="89"/>
    </location>
</feature>
<evidence type="ECO:0000313" key="3">
    <source>
        <dbReference type="Proteomes" id="UP000030693"/>
    </source>
</evidence>
<feature type="compositionally biased region" description="Low complexity" evidence="1">
    <location>
        <begin position="455"/>
        <end position="477"/>
    </location>
</feature>
<dbReference type="GeneID" id="20530087"/>
<accession>A0A058Z1G0</accession>
<dbReference type="AlphaFoldDB" id="A0A058Z1G0"/>
<sequence length="494" mass="50487">MDQPPLVLSWVPADRTNIRITAAPAPLRTGPADSHWPASRGRGRGRGHSHLPDTRLSGGPGRRPSPASLPPPPALPAPQAAPSPGLGPAATLGPVPAASGFELTPSLGCAGCAVAGRLAPPGSTCTECGLAFPAGFLTAPFVKPPVRVDIRPALAGTPGPDGPHLLALALELQVTPRLGLRTLGGCRSVEVRAWFGPGPRPTAAARGGGGGGRRRRPTPAIAQAPAEPDPDAACCLSGSTAGTVIGRFDLDRDAHFVGHPAPWLLLWLPTALPGPAVAAAVRAWWPTAGPLDAPMVPFLGATASVARCSAGRHQTHRHPARHLPIRRLAVDIFRGAPQIGLGRALVLQIARPPPNPEAEDTPPAGGCLADAAGHPTPQQLPPSPEQLHDALTGRDLVDPMLLPSGHHPTGRTYPVMDRDQARVKLSRMEPGGTAFRGSSWLTVSAVMIDASTADGRASAPGAAASPSASAGMTTASPYSSVLIEGARGKGAKHK</sequence>
<dbReference type="RefSeq" id="XP_009497483.1">
    <property type="nucleotide sequence ID" value="XM_009499208.1"/>
</dbReference>
<feature type="region of interest" description="Disordered" evidence="1">
    <location>
        <begin position="199"/>
        <end position="229"/>
    </location>
</feature>
<evidence type="ECO:0000256" key="1">
    <source>
        <dbReference type="SAM" id="MobiDB-lite"/>
    </source>
</evidence>
<feature type="region of interest" description="Disordered" evidence="1">
    <location>
        <begin position="351"/>
        <end position="384"/>
    </location>
</feature>
<evidence type="ECO:0000313" key="2">
    <source>
        <dbReference type="EMBL" id="KCV68109.1"/>
    </source>
</evidence>
<keyword evidence="3" id="KW-1185">Reference proteome</keyword>
<feature type="region of interest" description="Disordered" evidence="1">
    <location>
        <begin position="455"/>
        <end position="478"/>
    </location>
</feature>
<protein>
    <submittedName>
        <fullName evidence="2">Uncharacterized protein</fullName>
    </submittedName>
</protein>
<dbReference type="Proteomes" id="UP000030693">
    <property type="component" value="Unassembled WGS sequence"/>
</dbReference>
<dbReference type="EMBL" id="KB932210">
    <property type="protein sequence ID" value="KCV68109.1"/>
    <property type="molecule type" value="Genomic_DNA"/>
</dbReference>
<feature type="compositionally biased region" description="Pro residues" evidence="1">
    <location>
        <begin position="67"/>
        <end position="81"/>
    </location>
</feature>